<gene>
    <name evidence="1" type="ORF">O6H91_06G139700</name>
</gene>
<evidence type="ECO:0000313" key="2">
    <source>
        <dbReference type="Proteomes" id="UP001162992"/>
    </source>
</evidence>
<protein>
    <submittedName>
        <fullName evidence="1">Uncharacterized protein</fullName>
    </submittedName>
</protein>
<evidence type="ECO:0000313" key="1">
    <source>
        <dbReference type="EMBL" id="KAJ7554421.1"/>
    </source>
</evidence>
<accession>A0ACC2DJQ5</accession>
<organism evidence="1 2">
    <name type="scientific">Diphasiastrum complanatum</name>
    <name type="common">Issler's clubmoss</name>
    <name type="synonym">Lycopodium complanatum</name>
    <dbReference type="NCBI Taxonomy" id="34168"/>
    <lineage>
        <taxon>Eukaryota</taxon>
        <taxon>Viridiplantae</taxon>
        <taxon>Streptophyta</taxon>
        <taxon>Embryophyta</taxon>
        <taxon>Tracheophyta</taxon>
        <taxon>Lycopodiopsida</taxon>
        <taxon>Lycopodiales</taxon>
        <taxon>Lycopodiaceae</taxon>
        <taxon>Lycopodioideae</taxon>
        <taxon>Diphasiastrum</taxon>
    </lineage>
</organism>
<comment type="caution">
    <text evidence="1">The sequence shown here is derived from an EMBL/GenBank/DDBJ whole genome shotgun (WGS) entry which is preliminary data.</text>
</comment>
<dbReference type="EMBL" id="CM055097">
    <property type="protein sequence ID" value="KAJ7554421.1"/>
    <property type="molecule type" value="Genomic_DNA"/>
</dbReference>
<sequence>MEDNGATNEMESLFEGMDLNLSSPFDIPDVGLTPADAGFSKENLAGSEAPSNSSSGSHSSHPGNSLTALDHFHPGAPPPLHISDNASTDSSSVRALGNPLDESLFSGLSFSAGSVPFSTQDTKETSETSASHNNPEFLGNLRIKQEHMTSELLKQENNLSEKVADAHDKLLPKLSESNVSARQSTVGSALPPAPILTKPLMRRKKRGLKIGYGRDDDDSEESSLNRTAQKVMDNDIRVSYVVSDSVSEQRREGCQVTDIERLKDIVVLPIVGQSSQLVDVLDENVTEVVPLYLPDSVEEESTLLQDSEQVLAGEIGETRSPEERDGMETKVELKEKANQLPNEEVQVSGEDQIDREREVKASMPGSVEATMNSEEQAIDDPKSESILPESASLELDPEKALVEVADAGNASARMDSLTFEDKRLAIKGSIAEKVMILNEKAVSISRKKKDAIQKRRQASENVALASLKRKQLEIELEIACEKEEFEMADKLNEKIAEAEQVMEVEESSLREAEANFDLAMIKLQEIMDLQISIEEEGVWLLEELKQEAEAVAERVKKDSDELGCEESARLTAFEEEIKLKRQKIALELRVIDEATSDLDTVIAESTKAETAEKYSLIDKRALLKEELEELMAQVRAKEADIAEHDKRIAEMDDKITSVTLRFEKQRTDFDTEAKSLSSLLKELDEESGHIDMEKLRLEDTLQKADEERINLEKVAVAAMDEWAAVQEALDMKKTAALAALQAKEKKAELVGRETQASKEAQALRQEAANARSYLQELGSTRAKLQQEISTIQQRISYAEKRAPELEAEKRIAATARNFKEAARLAAEAKTLVAEKDALNLELDCLASDLQKLDQEVESKVLLLADTEGVITAKEKVAAKARCERLRMIAKAAREERDVAIGLEDFEEAESLHAEAEAADSEANELQEAHQLQGKQYEKLTTYLSRKLNKSDEENSTADVKI</sequence>
<proteinExistence type="predicted"/>
<keyword evidence="2" id="KW-1185">Reference proteome</keyword>
<dbReference type="Proteomes" id="UP001162992">
    <property type="component" value="Chromosome 6"/>
</dbReference>
<name>A0ACC2DJQ5_DIPCM</name>
<reference evidence="2" key="1">
    <citation type="journal article" date="2024" name="Proc. Natl. Acad. Sci. U.S.A.">
        <title>Extraordinary preservation of gene collinearity over three hundred million years revealed in homosporous lycophytes.</title>
        <authorList>
            <person name="Li C."/>
            <person name="Wickell D."/>
            <person name="Kuo L.Y."/>
            <person name="Chen X."/>
            <person name="Nie B."/>
            <person name="Liao X."/>
            <person name="Peng D."/>
            <person name="Ji J."/>
            <person name="Jenkins J."/>
            <person name="Williams M."/>
            <person name="Shu S."/>
            <person name="Plott C."/>
            <person name="Barry K."/>
            <person name="Rajasekar S."/>
            <person name="Grimwood J."/>
            <person name="Han X."/>
            <person name="Sun S."/>
            <person name="Hou Z."/>
            <person name="He W."/>
            <person name="Dai G."/>
            <person name="Sun C."/>
            <person name="Schmutz J."/>
            <person name="Leebens-Mack J.H."/>
            <person name="Li F.W."/>
            <person name="Wang L."/>
        </authorList>
    </citation>
    <scope>NUCLEOTIDE SEQUENCE [LARGE SCALE GENOMIC DNA]</scope>
    <source>
        <strain evidence="2">cv. PW_Plant_1</strain>
    </source>
</reference>